<dbReference type="GO" id="GO:0043456">
    <property type="term" value="P:regulation of pentose-phosphate shunt"/>
    <property type="evidence" value="ECO:0007669"/>
    <property type="project" value="TreeGrafter"/>
</dbReference>
<protein>
    <submittedName>
        <fullName evidence="4">Phosphoglycerate mutase</fullName>
    </submittedName>
</protein>
<dbReference type="EMBL" id="LQBL01000032">
    <property type="protein sequence ID" value="KUG51526.1"/>
    <property type="molecule type" value="Genomic_DNA"/>
</dbReference>
<dbReference type="Proteomes" id="UP000054837">
    <property type="component" value="Unassembled WGS sequence"/>
</dbReference>
<dbReference type="PROSITE" id="PS00175">
    <property type="entry name" value="PG_MUTASE"/>
    <property type="match status" value="1"/>
</dbReference>
<organism evidence="4 5">
    <name type="scientific">Serinicoccus chungangensis</name>
    <dbReference type="NCBI Taxonomy" id="767452"/>
    <lineage>
        <taxon>Bacteria</taxon>
        <taxon>Bacillati</taxon>
        <taxon>Actinomycetota</taxon>
        <taxon>Actinomycetes</taxon>
        <taxon>Micrococcales</taxon>
        <taxon>Ornithinimicrobiaceae</taxon>
        <taxon>Serinicoccus</taxon>
    </lineage>
</organism>
<keyword evidence="1" id="KW-0378">Hydrolase</keyword>
<dbReference type="InterPro" id="IPR051695">
    <property type="entry name" value="Phosphoglycerate_Mutase"/>
</dbReference>
<gene>
    <name evidence="4" type="ORF">AVL62_09340</name>
</gene>
<dbReference type="AlphaFoldDB" id="A0A0W8I1E6"/>
<dbReference type="Gene3D" id="3.40.50.1240">
    <property type="entry name" value="Phosphoglycerate mutase-like"/>
    <property type="match status" value="1"/>
</dbReference>
<dbReference type="SUPFAM" id="SSF53254">
    <property type="entry name" value="Phosphoglycerate mutase-like"/>
    <property type="match status" value="1"/>
</dbReference>
<dbReference type="OrthoDB" id="4697614at2"/>
<accession>A0A0W8I1E6</accession>
<dbReference type="CDD" id="cd07067">
    <property type="entry name" value="HP_PGM_like"/>
    <property type="match status" value="1"/>
</dbReference>
<dbReference type="InterPro" id="IPR013078">
    <property type="entry name" value="His_Pase_superF_clade-1"/>
</dbReference>
<feature type="active site" description="Proton donor/acceptor" evidence="2">
    <location>
        <position position="82"/>
    </location>
</feature>
<dbReference type="PANTHER" id="PTHR46517">
    <property type="entry name" value="FRUCTOSE-2,6-BISPHOSPHATASE TIGAR"/>
    <property type="match status" value="1"/>
</dbReference>
<dbReference type="RefSeq" id="WP_058892423.1">
    <property type="nucleotide sequence ID" value="NZ_LQBL01000032.1"/>
</dbReference>
<sequence>MRRVIVWRHGETAHNAGGVFQGQLDTELSERGHEQARRAARVLAGRGAQRLVSSDLRRARQTASELAAVSGLEVEPDERLREIHVGRWQGLTHAEVTSRYPQAQLALERGEDVVRGETGERLADVAARTLAAFEDVVAGLHEHGTAVLATHGLATRALVCAVVGLDVAQASQALVGLRNCHWADLVEHPTGWRLEKWNTGAPDADATGTIAHPVP</sequence>
<dbReference type="PANTHER" id="PTHR46517:SF1">
    <property type="entry name" value="FRUCTOSE-2,6-BISPHOSPHATASE TIGAR"/>
    <property type="match status" value="1"/>
</dbReference>
<evidence type="ECO:0000313" key="5">
    <source>
        <dbReference type="Proteomes" id="UP000054837"/>
    </source>
</evidence>
<dbReference type="SMART" id="SM00855">
    <property type="entry name" value="PGAM"/>
    <property type="match status" value="1"/>
</dbReference>
<dbReference type="GO" id="GO:0005829">
    <property type="term" value="C:cytosol"/>
    <property type="evidence" value="ECO:0007669"/>
    <property type="project" value="TreeGrafter"/>
</dbReference>
<feature type="active site" description="Tele-phosphohistidine intermediate" evidence="2">
    <location>
        <position position="9"/>
    </location>
</feature>
<dbReference type="InterPro" id="IPR001345">
    <property type="entry name" value="PG/BPGM_mutase_AS"/>
</dbReference>
<evidence type="ECO:0000313" key="4">
    <source>
        <dbReference type="EMBL" id="KUG51526.1"/>
    </source>
</evidence>
<dbReference type="GO" id="GO:0004331">
    <property type="term" value="F:fructose-2,6-bisphosphate 2-phosphatase activity"/>
    <property type="evidence" value="ECO:0007669"/>
    <property type="project" value="TreeGrafter"/>
</dbReference>
<keyword evidence="5" id="KW-1185">Reference proteome</keyword>
<evidence type="ECO:0000256" key="2">
    <source>
        <dbReference type="PIRSR" id="PIRSR613078-1"/>
    </source>
</evidence>
<reference evidence="4 5" key="1">
    <citation type="submission" date="2015-12" db="EMBL/GenBank/DDBJ databases">
        <title>Serinicoccus chungangenesis strain CD08_5 genome sequencing and assembly.</title>
        <authorList>
            <person name="Chander A.M."/>
            <person name="Kaur G."/>
            <person name="Nair G.R."/>
            <person name="Dhawan D.K."/>
            <person name="Kochhar R.K."/>
            <person name="Mayilraj S."/>
            <person name="Bhadada S.K."/>
        </authorList>
    </citation>
    <scope>NUCLEOTIDE SEQUENCE [LARGE SCALE GENOMIC DNA]</scope>
    <source>
        <strain evidence="4 5">CD08_5</strain>
    </source>
</reference>
<evidence type="ECO:0000256" key="3">
    <source>
        <dbReference type="PIRSR" id="PIRSR613078-2"/>
    </source>
</evidence>
<proteinExistence type="predicted"/>
<feature type="binding site" evidence="3">
    <location>
        <begin position="8"/>
        <end position="15"/>
    </location>
    <ligand>
        <name>substrate</name>
    </ligand>
</feature>
<name>A0A0W8I1E6_9MICO</name>
<dbReference type="STRING" id="767452.AVL62_09340"/>
<dbReference type="GO" id="GO:0045820">
    <property type="term" value="P:negative regulation of glycolytic process"/>
    <property type="evidence" value="ECO:0007669"/>
    <property type="project" value="TreeGrafter"/>
</dbReference>
<feature type="binding site" evidence="3">
    <location>
        <position position="58"/>
    </location>
    <ligand>
        <name>substrate</name>
    </ligand>
</feature>
<comment type="caution">
    <text evidence="4">The sequence shown here is derived from an EMBL/GenBank/DDBJ whole genome shotgun (WGS) entry which is preliminary data.</text>
</comment>
<dbReference type="Pfam" id="PF00300">
    <property type="entry name" value="His_Phos_1"/>
    <property type="match status" value="1"/>
</dbReference>
<dbReference type="InterPro" id="IPR029033">
    <property type="entry name" value="His_PPase_superfam"/>
</dbReference>
<evidence type="ECO:0000256" key="1">
    <source>
        <dbReference type="ARBA" id="ARBA00022801"/>
    </source>
</evidence>